<evidence type="ECO:0000313" key="2">
    <source>
        <dbReference type="EMBL" id="CBX97054.1"/>
    </source>
</evidence>
<dbReference type="InParanoid" id="E5A0J4"/>
<proteinExistence type="predicted"/>
<gene>
    <name evidence="2" type="ORF">LEMA_P101850.1</name>
</gene>
<accession>E5A0J4</accession>
<evidence type="ECO:0000313" key="3">
    <source>
        <dbReference type="Proteomes" id="UP000002668"/>
    </source>
</evidence>
<keyword evidence="3" id="KW-1185">Reference proteome</keyword>
<feature type="compositionally biased region" description="Pro residues" evidence="1">
    <location>
        <begin position="1"/>
        <end position="22"/>
    </location>
</feature>
<feature type="compositionally biased region" description="Pro residues" evidence="1">
    <location>
        <begin position="33"/>
        <end position="49"/>
    </location>
</feature>
<dbReference type="EMBL" id="FP929130">
    <property type="protein sequence ID" value="CBX97054.1"/>
    <property type="molecule type" value="Genomic_DNA"/>
</dbReference>
<name>E5A0J4_LEPMJ</name>
<feature type="compositionally biased region" description="Basic and acidic residues" evidence="1">
    <location>
        <begin position="67"/>
        <end position="76"/>
    </location>
</feature>
<dbReference type="AlphaFoldDB" id="E5A0J4"/>
<sequence>MPPQPPPKTKTTTPPPVPPKPSPTQSINTLIPPHNPSNPHPKPLPPIPIPISAHNRTHNNEPGDSSSKPRENRDTNAGDAEDAAVLGSWVCGVVFACGVGVAGCVGGRCYAGV</sequence>
<dbReference type="HOGENOM" id="CLU_2133973_0_0_1"/>
<reference evidence="3" key="1">
    <citation type="journal article" date="2011" name="Nat. Commun.">
        <title>Effector diversification within compartments of the Leptosphaeria maculans genome affected by Repeat-Induced Point mutations.</title>
        <authorList>
            <person name="Rouxel T."/>
            <person name="Grandaubert J."/>
            <person name="Hane J.K."/>
            <person name="Hoede C."/>
            <person name="van de Wouw A.P."/>
            <person name="Couloux A."/>
            <person name="Dominguez V."/>
            <person name="Anthouard V."/>
            <person name="Bally P."/>
            <person name="Bourras S."/>
            <person name="Cozijnsen A.J."/>
            <person name="Ciuffetti L.M."/>
            <person name="Degrave A."/>
            <person name="Dilmaghani A."/>
            <person name="Duret L."/>
            <person name="Fudal I."/>
            <person name="Goodwin S.B."/>
            <person name="Gout L."/>
            <person name="Glaser N."/>
            <person name="Linglin J."/>
            <person name="Kema G.H.J."/>
            <person name="Lapalu N."/>
            <person name="Lawrence C.B."/>
            <person name="May K."/>
            <person name="Meyer M."/>
            <person name="Ollivier B."/>
            <person name="Poulain J."/>
            <person name="Schoch C.L."/>
            <person name="Simon A."/>
            <person name="Spatafora J.W."/>
            <person name="Stachowiak A."/>
            <person name="Turgeon B.G."/>
            <person name="Tyler B.M."/>
            <person name="Vincent D."/>
            <person name="Weissenbach J."/>
            <person name="Amselem J."/>
            <person name="Quesneville H."/>
            <person name="Oliver R.P."/>
            <person name="Wincker P."/>
            <person name="Balesdent M.-H."/>
            <person name="Howlett B.J."/>
        </authorList>
    </citation>
    <scope>NUCLEOTIDE SEQUENCE [LARGE SCALE GENOMIC DNA]</scope>
    <source>
        <strain evidence="3">JN3 / isolate v23.1.3 / race Av1-4-5-6-7-8</strain>
    </source>
</reference>
<dbReference type="VEuPathDB" id="FungiDB:LEMA_P101850.1"/>
<feature type="region of interest" description="Disordered" evidence="1">
    <location>
        <begin position="1"/>
        <end position="79"/>
    </location>
</feature>
<organism evidence="3">
    <name type="scientific">Leptosphaeria maculans (strain JN3 / isolate v23.1.3 / race Av1-4-5-6-7-8)</name>
    <name type="common">Blackleg fungus</name>
    <name type="synonym">Phoma lingam</name>
    <dbReference type="NCBI Taxonomy" id="985895"/>
    <lineage>
        <taxon>Eukaryota</taxon>
        <taxon>Fungi</taxon>
        <taxon>Dikarya</taxon>
        <taxon>Ascomycota</taxon>
        <taxon>Pezizomycotina</taxon>
        <taxon>Dothideomycetes</taxon>
        <taxon>Pleosporomycetidae</taxon>
        <taxon>Pleosporales</taxon>
        <taxon>Pleosporineae</taxon>
        <taxon>Leptosphaeriaceae</taxon>
        <taxon>Plenodomus</taxon>
        <taxon>Plenodomus lingam/Leptosphaeria maculans species complex</taxon>
    </lineage>
</organism>
<protein>
    <submittedName>
        <fullName evidence="2">Predicted protein</fullName>
    </submittedName>
</protein>
<evidence type="ECO:0000256" key="1">
    <source>
        <dbReference type="SAM" id="MobiDB-lite"/>
    </source>
</evidence>
<dbReference type="Proteomes" id="UP000002668">
    <property type="component" value="Genome"/>
</dbReference>